<gene>
    <name evidence="2" type="ORF">SAMN05216464_102483</name>
</gene>
<evidence type="ECO:0000313" key="3">
    <source>
        <dbReference type="Proteomes" id="UP000199072"/>
    </source>
</evidence>
<accession>A0A1G6XEN1</accession>
<keyword evidence="1" id="KW-0472">Membrane</keyword>
<dbReference type="Proteomes" id="UP000199072">
    <property type="component" value="Unassembled WGS sequence"/>
</dbReference>
<protein>
    <submittedName>
        <fullName evidence="2">Uncharacterized protein</fullName>
    </submittedName>
</protein>
<keyword evidence="1" id="KW-1133">Transmembrane helix</keyword>
<reference evidence="2 3" key="1">
    <citation type="submission" date="2016-10" db="EMBL/GenBank/DDBJ databases">
        <authorList>
            <person name="de Groot N.N."/>
        </authorList>
    </citation>
    <scope>NUCLEOTIDE SEQUENCE [LARGE SCALE GENOMIC DNA]</scope>
    <source>
        <strain evidence="2 3">47C3B</strain>
    </source>
</reference>
<keyword evidence="1" id="KW-0812">Transmembrane</keyword>
<dbReference type="SUPFAM" id="SSF52266">
    <property type="entry name" value="SGNH hydrolase"/>
    <property type="match status" value="1"/>
</dbReference>
<dbReference type="AlphaFoldDB" id="A0A1G6XEN1"/>
<sequence>MRHFLIKTLLFTAMSCLLMAAITLIPGYLVNRFSKFSIKKNNTIALFGHSHAECAYNDTLISNLTNLSHSAESYFYTFQKVKKYLPQNPQITTVIIEFSNNQIDTKMDDWTWGYTYMSNMLPQYASFMAPSDLELLAKHNSKYFMNCIGITARINLIKVLTFNYDYTGKTGGYFKIDGSRQLPASDVTGKTVKFSPKKTTVSITNLQYLRKIIDYCYSMHKSVFLIRSPQHQLYEYRANEAEFELIRKRYFNDVRFLDFNDFPLKNNDFADFGHLNFEGATKFSKYINRFILSGTLNPGATGSFVQKENNIIYSISSDRYPL</sequence>
<dbReference type="EMBL" id="FNAI01000002">
    <property type="protein sequence ID" value="SDD75765.1"/>
    <property type="molecule type" value="Genomic_DNA"/>
</dbReference>
<evidence type="ECO:0000256" key="1">
    <source>
        <dbReference type="SAM" id="Phobius"/>
    </source>
</evidence>
<feature type="transmembrane region" description="Helical" evidence="1">
    <location>
        <begin position="6"/>
        <end position="30"/>
    </location>
</feature>
<name>A0A1G6XEN1_9SPHI</name>
<evidence type="ECO:0000313" key="2">
    <source>
        <dbReference type="EMBL" id="SDD75765.1"/>
    </source>
</evidence>
<organism evidence="2 3">
    <name type="scientific">Mucilaginibacter pineti</name>
    <dbReference type="NCBI Taxonomy" id="1391627"/>
    <lineage>
        <taxon>Bacteria</taxon>
        <taxon>Pseudomonadati</taxon>
        <taxon>Bacteroidota</taxon>
        <taxon>Sphingobacteriia</taxon>
        <taxon>Sphingobacteriales</taxon>
        <taxon>Sphingobacteriaceae</taxon>
        <taxon>Mucilaginibacter</taxon>
    </lineage>
</organism>
<keyword evidence="3" id="KW-1185">Reference proteome</keyword>
<proteinExistence type="predicted"/>
<dbReference type="STRING" id="1391627.SAMN05216464_102483"/>